<reference evidence="1" key="1">
    <citation type="submission" date="2014-09" db="EMBL/GenBank/DDBJ databases">
        <authorList>
            <person name="Magalhaes I.L.F."/>
            <person name="Oliveira U."/>
            <person name="Santos F.R."/>
            <person name="Vidigal T.H.D.A."/>
            <person name="Brescovit A.D."/>
            <person name="Santos A.J."/>
        </authorList>
    </citation>
    <scope>NUCLEOTIDE SEQUENCE</scope>
    <source>
        <tissue evidence="1">Shoot tissue taken approximately 20 cm above the soil surface</tissue>
    </source>
</reference>
<sequence length="53" mass="6251">MHKNLELLRRFGHYYLYSSLAIIPNLPEKFTACSLLKLISSIKMEIRVFLLQP</sequence>
<dbReference type="AlphaFoldDB" id="A0A0A9GIE0"/>
<proteinExistence type="predicted"/>
<protein>
    <submittedName>
        <fullName evidence="1">Uncharacterized protein</fullName>
    </submittedName>
</protein>
<name>A0A0A9GIE0_ARUDO</name>
<organism evidence="1">
    <name type="scientific">Arundo donax</name>
    <name type="common">Giant reed</name>
    <name type="synonym">Donax arundinaceus</name>
    <dbReference type="NCBI Taxonomy" id="35708"/>
    <lineage>
        <taxon>Eukaryota</taxon>
        <taxon>Viridiplantae</taxon>
        <taxon>Streptophyta</taxon>
        <taxon>Embryophyta</taxon>
        <taxon>Tracheophyta</taxon>
        <taxon>Spermatophyta</taxon>
        <taxon>Magnoliopsida</taxon>
        <taxon>Liliopsida</taxon>
        <taxon>Poales</taxon>
        <taxon>Poaceae</taxon>
        <taxon>PACMAD clade</taxon>
        <taxon>Arundinoideae</taxon>
        <taxon>Arundineae</taxon>
        <taxon>Arundo</taxon>
    </lineage>
</organism>
<reference evidence="1" key="2">
    <citation type="journal article" date="2015" name="Data Brief">
        <title>Shoot transcriptome of the giant reed, Arundo donax.</title>
        <authorList>
            <person name="Barrero R.A."/>
            <person name="Guerrero F.D."/>
            <person name="Moolhuijzen P."/>
            <person name="Goolsby J.A."/>
            <person name="Tidwell J."/>
            <person name="Bellgard S.E."/>
            <person name="Bellgard M.I."/>
        </authorList>
    </citation>
    <scope>NUCLEOTIDE SEQUENCE</scope>
    <source>
        <tissue evidence="1">Shoot tissue taken approximately 20 cm above the soil surface</tissue>
    </source>
</reference>
<evidence type="ECO:0000313" key="1">
    <source>
        <dbReference type="EMBL" id="JAE23164.1"/>
    </source>
</evidence>
<dbReference type="EMBL" id="GBRH01174732">
    <property type="protein sequence ID" value="JAE23164.1"/>
    <property type="molecule type" value="Transcribed_RNA"/>
</dbReference>
<accession>A0A0A9GIE0</accession>